<dbReference type="Proteomes" id="UP000031036">
    <property type="component" value="Unassembled WGS sequence"/>
</dbReference>
<comment type="caution">
    <text evidence="1">The sequence shown here is derived from an EMBL/GenBank/DDBJ whole genome shotgun (WGS) entry which is preliminary data.</text>
</comment>
<accession>A0A0B2V1R9</accession>
<feature type="non-terminal residue" evidence="1">
    <location>
        <position position="153"/>
    </location>
</feature>
<evidence type="ECO:0000313" key="1">
    <source>
        <dbReference type="EMBL" id="KHN77371.1"/>
    </source>
</evidence>
<dbReference type="EMBL" id="JPKZ01002331">
    <property type="protein sequence ID" value="KHN77371.1"/>
    <property type="molecule type" value="Genomic_DNA"/>
</dbReference>
<gene>
    <name evidence="1" type="ORF">Tcan_00679</name>
</gene>
<organism evidence="1 2">
    <name type="scientific">Toxocara canis</name>
    <name type="common">Canine roundworm</name>
    <dbReference type="NCBI Taxonomy" id="6265"/>
    <lineage>
        <taxon>Eukaryota</taxon>
        <taxon>Metazoa</taxon>
        <taxon>Ecdysozoa</taxon>
        <taxon>Nematoda</taxon>
        <taxon>Chromadorea</taxon>
        <taxon>Rhabditida</taxon>
        <taxon>Spirurina</taxon>
        <taxon>Ascaridomorpha</taxon>
        <taxon>Ascaridoidea</taxon>
        <taxon>Toxocaridae</taxon>
        <taxon>Toxocara</taxon>
    </lineage>
</organism>
<proteinExistence type="predicted"/>
<sequence>MTPDHLCRRRLSPCSLMPGNLICEKYFNWVIYEAANGRTFIYAVYLLLELQCALRSKLSERTERDGRGPKRWEMRMRCSFIQSIYTYRNLLQSRHFARRSFFCKAHYDHSSSNHCMLVVWTNSKRLGTDQALFQCFGNHIISRVQLTTKTGYR</sequence>
<keyword evidence="2" id="KW-1185">Reference proteome</keyword>
<evidence type="ECO:0000313" key="2">
    <source>
        <dbReference type="Proteomes" id="UP000031036"/>
    </source>
</evidence>
<dbReference type="AlphaFoldDB" id="A0A0B2V1R9"/>
<name>A0A0B2V1R9_TOXCA</name>
<reference evidence="1 2" key="1">
    <citation type="submission" date="2014-11" db="EMBL/GenBank/DDBJ databases">
        <title>Genetic blueprint of the zoonotic pathogen Toxocara canis.</title>
        <authorList>
            <person name="Zhu X.-Q."/>
            <person name="Korhonen P.K."/>
            <person name="Cai H."/>
            <person name="Young N.D."/>
            <person name="Nejsum P."/>
            <person name="von Samson-Himmelstjerna G."/>
            <person name="Boag P.R."/>
            <person name="Tan P."/>
            <person name="Li Q."/>
            <person name="Min J."/>
            <person name="Yang Y."/>
            <person name="Wang X."/>
            <person name="Fang X."/>
            <person name="Hall R.S."/>
            <person name="Hofmann A."/>
            <person name="Sternberg P.W."/>
            <person name="Jex A.R."/>
            <person name="Gasser R.B."/>
        </authorList>
    </citation>
    <scope>NUCLEOTIDE SEQUENCE [LARGE SCALE GENOMIC DNA]</scope>
    <source>
        <strain evidence="1">PN_DK_2014</strain>
    </source>
</reference>
<protein>
    <submittedName>
        <fullName evidence="1">Uncharacterized protein</fullName>
    </submittedName>
</protein>